<dbReference type="AlphaFoldDB" id="X1SUB3"/>
<dbReference type="EMBL" id="BARW01016905">
    <property type="protein sequence ID" value="GAI96523.1"/>
    <property type="molecule type" value="Genomic_DNA"/>
</dbReference>
<comment type="caution">
    <text evidence="8">The sequence shown here is derived from an EMBL/GenBank/DDBJ whole genome shotgun (WGS) entry which is preliminary data.</text>
</comment>
<evidence type="ECO:0000256" key="4">
    <source>
        <dbReference type="ARBA" id="ARBA00022989"/>
    </source>
</evidence>
<feature type="transmembrane region" description="Helical" evidence="6">
    <location>
        <begin position="176"/>
        <end position="199"/>
    </location>
</feature>
<keyword evidence="4 6" id="KW-1133">Transmembrane helix</keyword>
<proteinExistence type="predicted"/>
<evidence type="ECO:0000256" key="3">
    <source>
        <dbReference type="ARBA" id="ARBA00022692"/>
    </source>
</evidence>
<sequence>EVHQFSWYGDKHENSAPEDDDEIVISSVHSHKLDKQLGDKLTIKNAANQEFKFKIVGIHAEMVVTPYITLEAGQRVFYNKLNFIDGLYIILDDDADKDDIIEDIYDLSNIEVIFDAEEMNEKAYEFINNYSAVLYVIIVYTLLVSFFIVFYNSVMNIYDKNYEYGILRSLGYNKKSVFKIILIENLIQGLIPIILALLFTYPLVLRMGQVYEESFAIEVIVSLPAILMIVILPIILYILGSFVGLKTVYKQNLYEQVQTRYVG</sequence>
<dbReference type="PANTHER" id="PTHR30287:SF2">
    <property type="entry name" value="BLL1001 PROTEIN"/>
    <property type="match status" value="1"/>
</dbReference>
<feature type="non-terminal residue" evidence="8">
    <location>
        <position position="1"/>
    </location>
</feature>
<name>X1SUB3_9ZZZZ</name>
<evidence type="ECO:0000256" key="2">
    <source>
        <dbReference type="ARBA" id="ARBA00022475"/>
    </source>
</evidence>
<evidence type="ECO:0000256" key="6">
    <source>
        <dbReference type="SAM" id="Phobius"/>
    </source>
</evidence>
<accession>X1SUB3</accession>
<evidence type="ECO:0000259" key="7">
    <source>
        <dbReference type="Pfam" id="PF02687"/>
    </source>
</evidence>
<gene>
    <name evidence="8" type="ORF">S12H4_29323</name>
</gene>
<protein>
    <recommendedName>
        <fullName evidence="7">ABC3 transporter permease C-terminal domain-containing protein</fullName>
    </recommendedName>
</protein>
<dbReference type="GO" id="GO:0005886">
    <property type="term" value="C:plasma membrane"/>
    <property type="evidence" value="ECO:0007669"/>
    <property type="project" value="UniProtKB-SubCell"/>
</dbReference>
<comment type="subcellular location">
    <subcellularLocation>
        <location evidence="1">Cell membrane</location>
        <topology evidence="1">Multi-pass membrane protein</topology>
    </subcellularLocation>
</comment>
<keyword evidence="2" id="KW-1003">Cell membrane</keyword>
<evidence type="ECO:0000313" key="8">
    <source>
        <dbReference type="EMBL" id="GAI96523.1"/>
    </source>
</evidence>
<evidence type="ECO:0000256" key="5">
    <source>
        <dbReference type="ARBA" id="ARBA00023136"/>
    </source>
</evidence>
<reference evidence="8" key="1">
    <citation type="journal article" date="2014" name="Front. Microbiol.">
        <title>High frequency of phylogenetically diverse reductive dehalogenase-homologous genes in deep subseafloor sedimentary metagenomes.</title>
        <authorList>
            <person name="Kawai M."/>
            <person name="Futagami T."/>
            <person name="Toyoda A."/>
            <person name="Takaki Y."/>
            <person name="Nishi S."/>
            <person name="Hori S."/>
            <person name="Arai W."/>
            <person name="Tsubouchi T."/>
            <person name="Morono Y."/>
            <person name="Uchiyama I."/>
            <person name="Ito T."/>
            <person name="Fujiyama A."/>
            <person name="Inagaki F."/>
            <person name="Takami H."/>
        </authorList>
    </citation>
    <scope>NUCLEOTIDE SEQUENCE</scope>
    <source>
        <strain evidence="8">Expedition CK06-06</strain>
    </source>
</reference>
<evidence type="ECO:0000256" key="1">
    <source>
        <dbReference type="ARBA" id="ARBA00004651"/>
    </source>
</evidence>
<organism evidence="8">
    <name type="scientific">marine sediment metagenome</name>
    <dbReference type="NCBI Taxonomy" id="412755"/>
    <lineage>
        <taxon>unclassified sequences</taxon>
        <taxon>metagenomes</taxon>
        <taxon>ecological metagenomes</taxon>
    </lineage>
</organism>
<dbReference type="Pfam" id="PF02687">
    <property type="entry name" value="FtsX"/>
    <property type="match status" value="1"/>
</dbReference>
<keyword evidence="3 6" id="KW-0812">Transmembrane</keyword>
<dbReference type="PANTHER" id="PTHR30287">
    <property type="entry name" value="MEMBRANE COMPONENT OF PREDICTED ABC SUPERFAMILY METABOLITE UPTAKE TRANSPORTER"/>
    <property type="match status" value="1"/>
</dbReference>
<dbReference type="InterPro" id="IPR038766">
    <property type="entry name" value="Membrane_comp_ABC_pdt"/>
</dbReference>
<feature type="transmembrane region" description="Helical" evidence="6">
    <location>
        <begin position="132"/>
        <end position="155"/>
    </location>
</feature>
<feature type="transmembrane region" description="Helical" evidence="6">
    <location>
        <begin position="219"/>
        <end position="245"/>
    </location>
</feature>
<dbReference type="InterPro" id="IPR003838">
    <property type="entry name" value="ABC3_permease_C"/>
</dbReference>
<keyword evidence="5 6" id="KW-0472">Membrane</keyword>
<feature type="domain" description="ABC3 transporter permease C-terminal" evidence="7">
    <location>
        <begin position="136"/>
        <end position="252"/>
    </location>
</feature>